<organism evidence="11 12">
    <name type="scientific">Merluccius polli</name>
    <name type="common">Benguela hake</name>
    <name type="synonym">Merluccius cadenati</name>
    <dbReference type="NCBI Taxonomy" id="89951"/>
    <lineage>
        <taxon>Eukaryota</taxon>
        <taxon>Metazoa</taxon>
        <taxon>Chordata</taxon>
        <taxon>Craniata</taxon>
        <taxon>Vertebrata</taxon>
        <taxon>Euteleostomi</taxon>
        <taxon>Actinopterygii</taxon>
        <taxon>Neopterygii</taxon>
        <taxon>Teleostei</taxon>
        <taxon>Neoteleostei</taxon>
        <taxon>Acanthomorphata</taxon>
        <taxon>Zeiogadaria</taxon>
        <taxon>Gadariae</taxon>
        <taxon>Gadiformes</taxon>
        <taxon>Gadoidei</taxon>
        <taxon>Merlucciidae</taxon>
        <taxon>Merluccius</taxon>
    </lineage>
</organism>
<dbReference type="GO" id="GO:0009791">
    <property type="term" value="P:post-embryonic development"/>
    <property type="evidence" value="ECO:0007669"/>
    <property type="project" value="UniProtKB-ARBA"/>
</dbReference>
<evidence type="ECO:0000256" key="9">
    <source>
        <dbReference type="SAM" id="MobiDB-lite"/>
    </source>
</evidence>
<evidence type="ECO:0000313" key="11">
    <source>
        <dbReference type="EMBL" id="KAK0153099.1"/>
    </source>
</evidence>
<evidence type="ECO:0000256" key="5">
    <source>
        <dbReference type="ARBA" id="ARBA00023015"/>
    </source>
</evidence>
<name>A0AA47N7G4_MERPO</name>
<accession>A0AA47N7G4</accession>
<comment type="caution">
    <text evidence="11">The sequence shown here is derived from an EMBL/GenBank/DDBJ whole genome shotgun (WGS) entry which is preliminary data.</text>
</comment>
<gene>
    <name evidence="11" type="ORF">N1851_005233</name>
</gene>
<keyword evidence="3 8" id="KW-0863">Zinc-finger</keyword>
<evidence type="ECO:0000256" key="6">
    <source>
        <dbReference type="ARBA" id="ARBA00023163"/>
    </source>
</evidence>
<evidence type="ECO:0000256" key="8">
    <source>
        <dbReference type="PROSITE-ProRule" id="PRU00027"/>
    </source>
</evidence>
<keyword evidence="4" id="KW-0862">Zinc</keyword>
<keyword evidence="12" id="KW-1185">Reference proteome</keyword>
<dbReference type="InterPro" id="IPR052035">
    <property type="entry name" value="ZnF_BED_domain_contain"/>
</dbReference>
<evidence type="ECO:0000259" key="10">
    <source>
        <dbReference type="PROSITE" id="PS50808"/>
    </source>
</evidence>
<evidence type="ECO:0000256" key="2">
    <source>
        <dbReference type="ARBA" id="ARBA00022723"/>
    </source>
</evidence>
<sequence length="292" mass="31915">MGIGTISTISSSVSAGPGSGLDVGRVRRSQTAARVLLLGADLVLGEMTAADLCMRSNGKPGSADLVKPLCTVAMKQEENRKLFCRQPGKTEVCHASCAQSLLTNSIGIVRLQRYRFFLTIPHFPARRFPVFPKFCVAVHCVTVDATAQTFQQQGSSSIMERRRRSKVWLHFTKRDECTAVCNQCNAAISCKGANTSNMLKHLSTKHGIKYQDCHVFKSLRTSETSSTVSSVDDDSSQAAGPSTTSAQVSPFMLAAQGATWNEEKMNECHRAVTKFVVKGLHPFSTVEQPYFR</sequence>
<keyword evidence="6" id="KW-0804">Transcription</keyword>
<comment type="subcellular location">
    <subcellularLocation>
        <location evidence="1">Nucleus</location>
    </subcellularLocation>
</comment>
<dbReference type="SUPFAM" id="SSF57667">
    <property type="entry name" value="beta-beta-alpha zinc fingers"/>
    <property type="match status" value="1"/>
</dbReference>
<evidence type="ECO:0000256" key="1">
    <source>
        <dbReference type="ARBA" id="ARBA00004123"/>
    </source>
</evidence>
<feature type="compositionally biased region" description="Low complexity" evidence="9">
    <location>
        <begin position="1"/>
        <end position="16"/>
    </location>
</feature>
<dbReference type="PANTHER" id="PTHR46481:SF10">
    <property type="entry name" value="ZINC FINGER BED DOMAIN-CONTAINING PROTEIN 39"/>
    <property type="match status" value="1"/>
</dbReference>
<evidence type="ECO:0000256" key="7">
    <source>
        <dbReference type="ARBA" id="ARBA00023242"/>
    </source>
</evidence>
<dbReference type="SMART" id="SM00614">
    <property type="entry name" value="ZnF_BED"/>
    <property type="match status" value="1"/>
</dbReference>
<reference evidence="11" key="1">
    <citation type="journal article" date="2023" name="Front. Mar. Sci.">
        <title>A new Merluccius polli reference genome to investigate the effects of global change in West African waters.</title>
        <authorList>
            <person name="Mateo J.L."/>
            <person name="Blanco-Fernandez C."/>
            <person name="Garcia-Vazquez E."/>
            <person name="Machado-Schiaffino G."/>
        </authorList>
    </citation>
    <scope>NUCLEOTIDE SEQUENCE</scope>
    <source>
        <strain evidence="11">C29</strain>
        <tissue evidence="11">Fin</tissue>
    </source>
</reference>
<keyword evidence="5" id="KW-0805">Transcription regulation</keyword>
<keyword evidence="7" id="KW-0539">Nucleus</keyword>
<dbReference type="GO" id="GO:0003677">
    <property type="term" value="F:DNA binding"/>
    <property type="evidence" value="ECO:0007669"/>
    <property type="project" value="InterPro"/>
</dbReference>
<dbReference type="AlphaFoldDB" id="A0AA47N7G4"/>
<dbReference type="PROSITE" id="PS50808">
    <property type="entry name" value="ZF_BED"/>
    <property type="match status" value="1"/>
</dbReference>
<evidence type="ECO:0000313" key="12">
    <source>
        <dbReference type="Proteomes" id="UP001174136"/>
    </source>
</evidence>
<protein>
    <recommendedName>
        <fullName evidence="10">BED-type domain-containing protein</fullName>
    </recommendedName>
</protein>
<dbReference type="GO" id="GO:0008270">
    <property type="term" value="F:zinc ion binding"/>
    <property type="evidence" value="ECO:0007669"/>
    <property type="project" value="UniProtKB-KW"/>
</dbReference>
<feature type="domain" description="BED-type" evidence="10">
    <location>
        <begin position="162"/>
        <end position="213"/>
    </location>
</feature>
<evidence type="ECO:0000256" key="3">
    <source>
        <dbReference type="ARBA" id="ARBA00022771"/>
    </source>
</evidence>
<evidence type="ECO:0000256" key="4">
    <source>
        <dbReference type="ARBA" id="ARBA00022833"/>
    </source>
</evidence>
<dbReference type="PANTHER" id="PTHR46481">
    <property type="entry name" value="ZINC FINGER BED DOMAIN-CONTAINING PROTEIN 4"/>
    <property type="match status" value="1"/>
</dbReference>
<dbReference type="GO" id="GO:0005634">
    <property type="term" value="C:nucleus"/>
    <property type="evidence" value="ECO:0007669"/>
    <property type="project" value="UniProtKB-SubCell"/>
</dbReference>
<dbReference type="EMBL" id="JAOPHQ010000867">
    <property type="protein sequence ID" value="KAK0153099.1"/>
    <property type="molecule type" value="Genomic_DNA"/>
</dbReference>
<proteinExistence type="predicted"/>
<dbReference type="Pfam" id="PF02892">
    <property type="entry name" value="zf-BED"/>
    <property type="match status" value="1"/>
</dbReference>
<keyword evidence="2" id="KW-0479">Metal-binding</keyword>
<dbReference type="InterPro" id="IPR003656">
    <property type="entry name" value="Znf_BED"/>
</dbReference>
<feature type="region of interest" description="Disordered" evidence="9">
    <location>
        <begin position="1"/>
        <end position="20"/>
    </location>
</feature>
<dbReference type="InterPro" id="IPR036236">
    <property type="entry name" value="Znf_C2H2_sf"/>
</dbReference>
<dbReference type="Proteomes" id="UP001174136">
    <property type="component" value="Unassembled WGS sequence"/>
</dbReference>